<dbReference type="OrthoDB" id="9815144at2"/>
<dbReference type="AlphaFoldDB" id="A0A1I6MYB9"/>
<protein>
    <submittedName>
        <fullName evidence="1">N-acetylglucosaminyl deacetylase, LmbE family</fullName>
    </submittedName>
</protein>
<dbReference type="SUPFAM" id="SSF102588">
    <property type="entry name" value="LmbE-like"/>
    <property type="match status" value="1"/>
</dbReference>
<reference evidence="1 2" key="1">
    <citation type="submission" date="2016-10" db="EMBL/GenBank/DDBJ databases">
        <authorList>
            <person name="de Groot N.N."/>
        </authorList>
    </citation>
    <scope>NUCLEOTIDE SEQUENCE [LARGE SCALE GENOMIC DNA]</scope>
    <source>
        <strain evidence="1 2">DSM 21001</strain>
    </source>
</reference>
<organism evidence="1 2">
    <name type="scientific">Granulicella pectinivorans</name>
    <dbReference type="NCBI Taxonomy" id="474950"/>
    <lineage>
        <taxon>Bacteria</taxon>
        <taxon>Pseudomonadati</taxon>
        <taxon>Acidobacteriota</taxon>
        <taxon>Terriglobia</taxon>
        <taxon>Terriglobales</taxon>
        <taxon>Acidobacteriaceae</taxon>
        <taxon>Granulicella</taxon>
    </lineage>
</organism>
<dbReference type="Pfam" id="PF02585">
    <property type="entry name" value="PIG-L"/>
    <property type="match status" value="1"/>
</dbReference>
<proteinExistence type="predicted"/>
<dbReference type="InterPro" id="IPR024078">
    <property type="entry name" value="LmbE-like_dom_sf"/>
</dbReference>
<dbReference type="RefSeq" id="WP_089842509.1">
    <property type="nucleotide sequence ID" value="NZ_FOZL01000002.1"/>
</dbReference>
<dbReference type="Gene3D" id="3.40.50.10320">
    <property type="entry name" value="LmbE-like"/>
    <property type="match status" value="1"/>
</dbReference>
<dbReference type="STRING" id="474950.SAMN05421771_3761"/>
<keyword evidence="2" id="KW-1185">Reference proteome</keyword>
<dbReference type="EMBL" id="FOZL01000002">
    <property type="protein sequence ID" value="SFS20679.1"/>
    <property type="molecule type" value="Genomic_DNA"/>
</dbReference>
<sequence length="244" mass="26885">MAVTRKLLCIVAHPDDECYAFGGALALAHAEGVETCVVCLTDGQAATHRGASTSGADLGAIRRKEFADSCKVLGVTYHELLDYQDAQLEFADFSLAASRIVARIRAFQPQVVLTFGSDGAANSHPDHTMVSAFTTAAFHWAGNPKRYPGAGPVFKPTRLFHQTTDFFLPDRPNPSPIPWTVTLDIRSVFEKKIEAFRQHVSQAPLMERTKPIFEAHGSHERYTLMATPELGEARQLTHFFEGLE</sequence>
<accession>A0A1I6MYB9</accession>
<dbReference type="GO" id="GO:0016811">
    <property type="term" value="F:hydrolase activity, acting on carbon-nitrogen (but not peptide) bonds, in linear amides"/>
    <property type="evidence" value="ECO:0007669"/>
    <property type="project" value="TreeGrafter"/>
</dbReference>
<dbReference type="PANTHER" id="PTHR12993">
    <property type="entry name" value="N-ACETYLGLUCOSAMINYL-PHOSPHATIDYLINOSITOL DE-N-ACETYLASE-RELATED"/>
    <property type="match status" value="1"/>
</dbReference>
<evidence type="ECO:0000313" key="2">
    <source>
        <dbReference type="Proteomes" id="UP000199024"/>
    </source>
</evidence>
<dbReference type="PANTHER" id="PTHR12993:SF11">
    <property type="entry name" value="N-ACETYLGLUCOSAMINYL-PHOSPHATIDYLINOSITOL DE-N-ACETYLASE"/>
    <property type="match status" value="1"/>
</dbReference>
<name>A0A1I6MYB9_9BACT</name>
<gene>
    <name evidence="1" type="ORF">SAMN05421771_3761</name>
</gene>
<evidence type="ECO:0000313" key="1">
    <source>
        <dbReference type="EMBL" id="SFS20679.1"/>
    </source>
</evidence>
<dbReference type="InterPro" id="IPR003737">
    <property type="entry name" value="GlcNAc_PI_deacetylase-related"/>
</dbReference>
<dbReference type="Proteomes" id="UP000199024">
    <property type="component" value="Unassembled WGS sequence"/>
</dbReference>